<dbReference type="EMBL" id="JAYFUM010000007">
    <property type="protein sequence ID" value="MEA5138965.1"/>
    <property type="molecule type" value="Genomic_DNA"/>
</dbReference>
<keyword evidence="2" id="KW-1185">Reference proteome</keyword>
<sequence>MESLRFYAGEVQYFKKLLNEVKEKNTDEDLLKTLVDFEHQFTYTGEVIDNLTIGIQIQEQLFADYAQDKRFLFDEQMELIHERQRSAFEVLEKDFTLHKSHLYHFLGKVL</sequence>
<proteinExistence type="predicted"/>
<comment type="caution">
    <text evidence="1">The sequence shown here is derived from an EMBL/GenBank/DDBJ whole genome shotgun (WGS) entry which is preliminary data.</text>
</comment>
<organism evidence="1 2">
    <name type="scientific">Arcicella rigui</name>
    <dbReference type="NCBI Taxonomy" id="797020"/>
    <lineage>
        <taxon>Bacteria</taxon>
        <taxon>Pseudomonadati</taxon>
        <taxon>Bacteroidota</taxon>
        <taxon>Cytophagia</taxon>
        <taxon>Cytophagales</taxon>
        <taxon>Flectobacillaceae</taxon>
        <taxon>Arcicella</taxon>
    </lineage>
</organism>
<protein>
    <submittedName>
        <fullName evidence="1">Uncharacterized protein</fullName>
    </submittedName>
</protein>
<gene>
    <name evidence="1" type="ORF">VB248_07465</name>
</gene>
<dbReference type="RefSeq" id="WP_323296120.1">
    <property type="nucleotide sequence ID" value="NZ_JAYFUM010000007.1"/>
</dbReference>
<accession>A0ABU5Q808</accession>
<evidence type="ECO:0000313" key="1">
    <source>
        <dbReference type="EMBL" id="MEA5138965.1"/>
    </source>
</evidence>
<reference evidence="1 2" key="1">
    <citation type="submission" date="2023-12" db="EMBL/GenBank/DDBJ databases">
        <title>Novel species of the genus Arcicella isolated from rivers.</title>
        <authorList>
            <person name="Lu H."/>
        </authorList>
    </citation>
    <scope>NUCLEOTIDE SEQUENCE [LARGE SCALE GENOMIC DNA]</scope>
    <source>
        <strain evidence="1 2">KCTC 23307</strain>
    </source>
</reference>
<name>A0ABU5Q808_9BACT</name>
<dbReference type="Proteomes" id="UP001302949">
    <property type="component" value="Unassembled WGS sequence"/>
</dbReference>
<evidence type="ECO:0000313" key="2">
    <source>
        <dbReference type="Proteomes" id="UP001302949"/>
    </source>
</evidence>